<evidence type="ECO:0000313" key="1">
    <source>
        <dbReference type="EMBL" id="WNF00383.1"/>
    </source>
</evidence>
<gene>
    <name evidence="1" type="ORF">PS467_36200</name>
</gene>
<sequence length="221" mass="24359">MGTWTDAFIAPAEPTLLPAESFGRLVVDLARERLVRTPWSLLAGRLCVNASLNWTSVSGKARYDRPAVGTPLSTERHPLWQDDDLWRDDDPPPWGDSHEEARLLATGERILDVLPALRAAPYAQEDIAVVFPCLDFRHRGIADFLIGEDHRTMLVCFALARPQARPLAADDTAEPGGEVHPVRTCVVHTYKLARRYGPASAITAVAARHLGPDLVTGRTWG</sequence>
<reference evidence="1 2" key="1">
    <citation type="submission" date="2023-02" db="EMBL/GenBank/DDBJ databases">
        <title>Streptomyces sp. SCA4-21 with antifungal activity against Fusarium oxysporum f. sp. cubense, Streptomyces sp. SCA2-17 with antifungal activity against Fusarium oxysporum f. sp. cubense.</title>
        <authorList>
            <person name="Qi D."/>
        </authorList>
    </citation>
    <scope>NUCLEOTIDE SEQUENCE [LARGE SCALE GENOMIC DNA]</scope>
    <source>
        <strain evidence="1 2">SCA4-21</strain>
    </source>
</reference>
<dbReference type="Proteomes" id="UP001305606">
    <property type="component" value="Chromosome"/>
</dbReference>
<name>A0ABY9V694_9ACTN</name>
<organism evidence="1 2">
    <name type="scientific">Streptomyces luomodiensis</name>
    <dbReference type="NCBI Taxonomy" id="3026192"/>
    <lineage>
        <taxon>Bacteria</taxon>
        <taxon>Bacillati</taxon>
        <taxon>Actinomycetota</taxon>
        <taxon>Actinomycetes</taxon>
        <taxon>Kitasatosporales</taxon>
        <taxon>Streptomycetaceae</taxon>
        <taxon>Streptomyces</taxon>
    </lineage>
</organism>
<keyword evidence="2" id="KW-1185">Reference proteome</keyword>
<evidence type="ECO:0000313" key="2">
    <source>
        <dbReference type="Proteomes" id="UP001305606"/>
    </source>
</evidence>
<accession>A0ABY9V694</accession>
<dbReference type="EMBL" id="CP117522">
    <property type="protein sequence ID" value="WNF00383.1"/>
    <property type="molecule type" value="Genomic_DNA"/>
</dbReference>
<dbReference type="RefSeq" id="WP_311038776.1">
    <property type="nucleotide sequence ID" value="NZ_CP117522.1"/>
</dbReference>
<proteinExistence type="predicted"/>
<protein>
    <submittedName>
        <fullName evidence="1">Uncharacterized protein</fullName>
    </submittedName>
</protein>